<proteinExistence type="inferred from homology"/>
<dbReference type="GO" id="GO:0016722">
    <property type="term" value="F:oxidoreductase activity, acting on metal ions"/>
    <property type="evidence" value="ECO:0007669"/>
    <property type="project" value="InterPro"/>
</dbReference>
<keyword evidence="5" id="KW-1185">Reference proteome</keyword>
<dbReference type="InterPro" id="IPR008331">
    <property type="entry name" value="Ferritin_DPS_dom"/>
</dbReference>
<accession>A0A1I1V7D6</accession>
<evidence type="ECO:0000313" key="5">
    <source>
        <dbReference type="Proteomes" id="UP000199474"/>
    </source>
</evidence>
<evidence type="ECO:0000259" key="3">
    <source>
        <dbReference type="Pfam" id="PF00210"/>
    </source>
</evidence>
<evidence type="ECO:0000313" key="4">
    <source>
        <dbReference type="EMBL" id="SFD78814.1"/>
    </source>
</evidence>
<reference evidence="5" key="1">
    <citation type="submission" date="2016-10" db="EMBL/GenBank/DDBJ databases">
        <authorList>
            <person name="Varghese N."/>
            <person name="Submissions S."/>
        </authorList>
    </citation>
    <scope>NUCLEOTIDE SEQUENCE [LARGE SCALE GENOMIC DNA]</scope>
    <source>
        <strain evidence="5">DSM 22530</strain>
    </source>
</reference>
<sequence length="150" mass="17816">MANQKLINFLNQLLSNYFVMYVKLHRYHWFIQGAHFFQLHKLFEDMYITVAKDIDALAERILMIDGKPLATMTKYLKETTLEEASADDKEDEIMAKLIEDYSQIINEIKKEGIRYASDQEDEPTIDLLVSFQGKLEKYIWMLNAYRAYEQ</sequence>
<dbReference type="OrthoDB" id="9797023at2"/>
<dbReference type="PANTHER" id="PTHR42932:SF1">
    <property type="entry name" value="GENERAL STRESS PROTEIN 20U"/>
    <property type="match status" value="1"/>
</dbReference>
<dbReference type="PROSITE" id="PS00819">
    <property type="entry name" value="DPS_2"/>
    <property type="match status" value="1"/>
</dbReference>
<dbReference type="PROSITE" id="PS00818">
    <property type="entry name" value="DPS_1"/>
    <property type="match status" value="1"/>
</dbReference>
<protein>
    <submittedName>
        <fullName evidence="4">Starvation-inducible DNA-binding protein</fullName>
    </submittedName>
</protein>
<dbReference type="CDD" id="cd01043">
    <property type="entry name" value="DPS"/>
    <property type="match status" value="1"/>
</dbReference>
<dbReference type="InterPro" id="IPR012347">
    <property type="entry name" value="Ferritin-like"/>
</dbReference>
<dbReference type="Gene3D" id="1.20.1260.10">
    <property type="match status" value="1"/>
</dbReference>
<name>A0A1I1V7D6_9BACI</name>
<dbReference type="GO" id="GO:0008199">
    <property type="term" value="F:ferric iron binding"/>
    <property type="evidence" value="ECO:0007669"/>
    <property type="project" value="InterPro"/>
</dbReference>
<dbReference type="InterPro" id="IPR009078">
    <property type="entry name" value="Ferritin-like_SF"/>
</dbReference>
<comment type="similarity">
    <text evidence="1 2">Belongs to the Dps family.</text>
</comment>
<dbReference type="EMBL" id="FOMR01000004">
    <property type="protein sequence ID" value="SFD78814.1"/>
    <property type="molecule type" value="Genomic_DNA"/>
</dbReference>
<dbReference type="InterPro" id="IPR002177">
    <property type="entry name" value="DPS_DNA-bd"/>
</dbReference>
<feature type="domain" description="Ferritin/DPS" evidence="3">
    <location>
        <begin position="8"/>
        <end position="145"/>
    </location>
</feature>
<dbReference type="PANTHER" id="PTHR42932">
    <property type="entry name" value="GENERAL STRESS PROTEIN 20U"/>
    <property type="match status" value="1"/>
</dbReference>
<dbReference type="SUPFAM" id="SSF47240">
    <property type="entry name" value="Ferritin-like"/>
    <property type="match status" value="1"/>
</dbReference>
<keyword evidence="4" id="KW-0238">DNA-binding</keyword>
<dbReference type="PIRSF" id="PIRSF005900">
    <property type="entry name" value="Dps"/>
    <property type="match status" value="1"/>
</dbReference>
<dbReference type="STRING" id="640948.SAMN05216238_10485"/>
<dbReference type="InterPro" id="IPR023188">
    <property type="entry name" value="DPS_DNA-bd_CS"/>
</dbReference>
<dbReference type="RefSeq" id="WP_090083342.1">
    <property type="nucleotide sequence ID" value="NZ_FOMR01000004.1"/>
</dbReference>
<evidence type="ECO:0000256" key="1">
    <source>
        <dbReference type="ARBA" id="ARBA00009497"/>
    </source>
</evidence>
<organism evidence="4 5">
    <name type="scientific">Lentibacillus persicus</name>
    <dbReference type="NCBI Taxonomy" id="640948"/>
    <lineage>
        <taxon>Bacteria</taxon>
        <taxon>Bacillati</taxon>
        <taxon>Bacillota</taxon>
        <taxon>Bacilli</taxon>
        <taxon>Bacillales</taxon>
        <taxon>Bacillaceae</taxon>
        <taxon>Lentibacillus</taxon>
    </lineage>
</organism>
<dbReference type="PRINTS" id="PR01346">
    <property type="entry name" value="HELNAPAPROT"/>
</dbReference>
<dbReference type="GO" id="GO:0003677">
    <property type="term" value="F:DNA binding"/>
    <property type="evidence" value="ECO:0007669"/>
    <property type="project" value="UniProtKB-KW"/>
</dbReference>
<evidence type="ECO:0000256" key="2">
    <source>
        <dbReference type="RuleBase" id="RU003875"/>
    </source>
</evidence>
<dbReference type="AlphaFoldDB" id="A0A1I1V7D6"/>
<dbReference type="Pfam" id="PF00210">
    <property type="entry name" value="Ferritin"/>
    <property type="match status" value="1"/>
</dbReference>
<gene>
    <name evidence="4" type="ORF">SAMN05216238_10485</name>
</gene>
<dbReference type="Proteomes" id="UP000199474">
    <property type="component" value="Unassembled WGS sequence"/>
</dbReference>